<feature type="transmembrane region" description="Helical" evidence="1">
    <location>
        <begin position="305"/>
        <end position="329"/>
    </location>
</feature>
<proteinExistence type="predicted"/>
<dbReference type="RefSeq" id="WP_189573248.1">
    <property type="nucleotide sequence ID" value="NZ_BMXU01000001.1"/>
</dbReference>
<feature type="transmembrane region" description="Helical" evidence="1">
    <location>
        <begin position="26"/>
        <end position="44"/>
    </location>
</feature>
<feature type="transmembrane region" description="Helical" evidence="1">
    <location>
        <begin position="222"/>
        <end position="243"/>
    </location>
</feature>
<accession>A0ABV7MAG7</accession>
<keyword evidence="1" id="KW-0812">Transmembrane</keyword>
<dbReference type="EMBL" id="JBHRVA010000002">
    <property type="protein sequence ID" value="MFC3301714.1"/>
    <property type="molecule type" value="Genomic_DNA"/>
</dbReference>
<feature type="transmembrane region" description="Helical" evidence="1">
    <location>
        <begin position="120"/>
        <end position="148"/>
    </location>
</feature>
<protein>
    <submittedName>
        <fullName evidence="3">DUF6798 domain-containing protein</fullName>
    </submittedName>
</protein>
<organism evidence="3 4">
    <name type="scientific">Parvularcula lutaonensis</name>
    <dbReference type="NCBI Taxonomy" id="491923"/>
    <lineage>
        <taxon>Bacteria</taxon>
        <taxon>Pseudomonadati</taxon>
        <taxon>Pseudomonadota</taxon>
        <taxon>Alphaproteobacteria</taxon>
        <taxon>Parvularculales</taxon>
        <taxon>Parvularculaceae</taxon>
        <taxon>Parvularcula</taxon>
    </lineage>
</organism>
<evidence type="ECO:0000256" key="1">
    <source>
        <dbReference type="SAM" id="Phobius"/>
    </source>
</evidence>
<keyword evidence="1" id="KW-1133">Transmembrane helix</keyword>
<sequence>MTEGTGSAMRDKGETLPKVRPTGRDLWLLGMFAVLPVLGFQFGIGNQVEQLPLVARILDPEFAAGDFYLDHAMGFGPRIYYAWFLAGLSAILSAPGAVFFLAILSNFATGVVSYLACRRLLGASAFAGMFAAALAVLNSSFALGLAGYVRFDSFQPASLAIPLALFGVLTLFEGKHFQAAAFFAAGSLFHPLIGTEIGLMAFGSAGLAGWARGGFRPGALFGQGRLILGGIAFLTAVFLLWALPGIGDASERLPDAEFFDILISFRAPHHYLLLGQPRAYVVSAAVFVAVLGSVMFLFWRERRELWSWLPLLILFIATLAACGLSLLMVDVLESRTFATAQLLRLLILVKWTGFLFFGWLAAKWVAEEGIIGWAFALTMLLATAETQPIVLGLLLTAAALLNHPRARAVAVASPVIAAGAVAASLALIFIAGSALETTRMLVAAAGLLTAYGIAVRERIGLAEPLGIAAAFIAFALVNKHTGWTDFRAFNPVLTWADHEDPEDDIARWARDNTPEGSIFITPPDMEAFRMLSQRGIVVDYTSIPFSDQGLQEWRSRMRTLYGATGQAGGFRALRIMRRNYHAIDPVRLRRAMSRYGADFAVLYADTEWDGAVLYANEEFKVVAP</sequence>
<feature type="transmembrane region" description="Helical" evidence="1">
    <location>
        <begin position="373"/>
        <end position="401"/>
    </location>
</feature>
<feature type="transmembrane region" description="Helical" evidence="1">
    <location>
        <begin position="408"/>
        <end position="431"/>
    </location>
</feature>
<keyword evidence="4" id="KW-1185">Reference proteome</keyword>
<feature type="domain" description="DUF6798" evidence="2">
    <location>
        <begin position="504"/>
        <end position="559"/>
    </location>
</feature>
<feature type="transmembrane region" description="Helical" evidence="1">
    <location>
        <begin position="341"/>
        <end position="361"/>
    </location>
</feature>
<feature type="transmembrane region" description="Helical" evidence="1">
    <location>
        <begin position="80"/>
        <end position="108"/>
    </location>
</feature>
<gene>
    <name evidence="3" type="ORF">ACFONP_03075</name>
</gene>
<name>A0ABV7MAG7_9PROT</name>
<evidence type="ECO:0000313" key="3">
    <source>
        <dbReference type="EMBL" id="MFC3301714.1"/>
    </source>
</evidence>
<feature type="transmembrane region" description="Helical" evidence="1">
    <location>
        <begin position="179"/>
        <end position="202"/>
    </location>
</feature>
<evidence type="ECO:0000313" key="4">
    <source>
        <dbReference type="Proteomes" id="UP001595607"/>
    </source>
</evidence>
<dbReference type="Pfam" id="PF20604">
    <property type="entry name" value="DUF6798"/>
    <property type="match status" value="1"/>
</dbReference>
<feature type="transmembrane region" description="Helical" evidence="1">
    <location>
        <begin position="154"/>
        <end position="172"/>
    </location>
</feature>
<comment type="caution">
    <text evidence="3">The sequence shown here is derived from an EMBL/GenBank/DDBJ whole genome shotgun (WGS) entry which is preliminary data.</text>
</comment>
<keyword evidence="1" id="KW-0472">Membrane</keyword>
<dbReference type="Proteomes" id="UP001595607">
    <property type="component" value="Unassembled WGS sequence"/>
</dbReference>
<evidence type="ECO:0000259" key="2">
    <source>
        <dbReference type="Pfam" id="PF20604"/>
    </source>
</evidence>
<feature type="transmembrane region" description="Helical" evidence="1">
    <location>
        <begin position="279"/>
        <end position="299"/>
    </location>
</feature>
<dbReference type="InterPro" id="IPR046477">
    <property type="entry name" value="DUF6798"/>
</dbReference>
<reference evidence="4" key="1">
    <citation type="journal article" date="2019" name="Int. J. Syst. Evol. Microbiol.">
        <title>The Global Catalogue of Microorganisms (GCM) 10K type strain sequencing project: providing services to taxonomists for standard genome sequencing and annotation.</title>
        <authorList>
            <consortium name="The Broad Institute Genomics Platform"/>
            <consortium name="The Broad Institute Genome Sequencing Center for Infectious Disease"/>
            <person name="Wu L."/>
            <person name="Ma J."/>
        </authorList>
    </citation>
    <scope>NUCLEOTIDE SEQUENCE [LARGE SCALE GENOMIC DNA]</scope>
    <source>
        <strain evidence="4">KCTC 22245</strain>
    </source>
</reference>